<accession>A0A2J4YEX9</accession>
<sequence length="217" mass="23998">MSLSPARQHRLRVQAEQAARQGGSVRHASGYDLMLLQLAEDRRRLKGVQSTVKKAQIKVELLPKYTAWADGVLAAGGAQQDDVLMFLMVWRIDAGDFAGGLQIAAHALKHGWVMPQALGRRNVQTVVAEELADQAEAAQRMKAEFPADVLLQALSLTDTLDMPDQSRARLHKAIAAVISESRPAAALNHYTFALQLDPRCGVKKDKERLERHLRNSH</sequence>
<dbReference type="GO" id="GO:0003677">
    <property type="term" value="F:DNA binding"/>
    <property type="evidence" value="ECO:0007669"/>
    <property type="project" value="InterPro"/>
</dbReference>
<organism evidence="1 2">
    <name type="scientific">Klebsiella michiganensis</name>
    <dbReference type="NCBI Taxonomy" id="1134687"/>
    <lineage>
        <taxon>Bacteria</taxon>
        <taxon>Pseudomonadati</taxon>
        <taxon>Pseudomonadota</taxon>
        <taxon>Gammaproteobacteria</taxon>
        <taxon>Enterobacterales</taxon>
        <taxon>Enterobacteriaceae</taxon>
        <taxon>Klebsiella/Raoultella group</taxon>
        <taxon>Klebsiella</taxon>
    </lineage>
</organism>
<dbReference type="Pfam" id="PF05944">
    <property type="entry name" value="Phage_term_smal"/>
    <property type="match status" value="1"/>
</dbReference>
<reference evidence="1 2" key="1">
    <citation type="submission" date="2017-11" db="EMBL/GenBank/DDBJ databases">
        <authorList>
            <person name="Han C.G."/>
        </authorList>
    </citation>
    <scope>NUCLEOTIDE SEQUENCE [LARGE SCALE GENOMIC DNA]</scope>
    <source>
        <strain evidence="1 2">A2</strain>
    </source>
</reference>
<dbReference type="RefSeq" id="WP_049090064.1">
    <property type="nucleotide sequence ID" value="NZ_AP022547.1"/>
</dbReference>
<dbReference type="GeneID" id="66560844"/>
<evidence type="ECO:0000313" key="1">
    <source>
        <dbReference type="EMBL" id="PLM49237.1"/>
    </source>
</evidence>
<dbReference type="EMBL" id="PIET01001750">
    <property type="protein sequence ID" value="PLM49237.1"/>
    <property type="molecule type" value="Genomic_DNA"/>
</dbReference>
<evidence type="ECO:0000313" key="2">
    <source>
        <dbReference type="Proteomes" id="UP000234661"/>
    </source>
</evidence>
<dbReference type="GO" id="GO:0004519">
    <property type="term" value="F:endonuclease activity"/>
    <property type="evidence" value="ECO:0007669"/>
    <property type="project" value="InterPro"/>
</dbReference>
<proteinExistence type="predicted"/>
<reference evidence="1 2" key="2">
    <citation type="submission" date="2018-01" db="EMBL/GenBank/DDBJ databases">
        <title>Genomic study of Klebsiella pneumoniae.</title>
        <authorList>
            <person name="Yang Y."/>
            <person name="Bicalho R."/>
        </authorList>
    </citation>
    <scope>NUCLEOTIDE SEQUENCE [LARGE SCALE GENOMIC DNA]</scope>
    <source>
        <strain evidence="1 2">A2</strain>
    </source>
</reference>
<gene>
    <name evidence="1" type="ORF">CWM85_34045</name>
</gene>
<evidence type="ECO:0008006" key="3">
    <source>
        <dbReference type="Google" id="ProtNLM"/>
    </source>
</evidence>
<name>A0A2J4YEX9_9ENTR</name>
<dbReference type="AlphaFoldDB" id="A0A2J4YEX9"/>
<dbReference type="Proteomes" id="UP000234661">
    <property type="component" value="Unassembled WGS sequence"/>
</dbReference>
<protein>
    <recommendedName>
        <fullName evidence="3">Terminase endonuclease subunit</fullName>
    </recommendedName>
</protein>
<dbReference type="InterPro" id="IPR010270">
    <property type="entry name" value="Phage_P2_GpM"/>
</dbReference>
<comment type="caution">
    <text evidence="1">The sequence shown here is derived from an EMBL/GenBank/DDBJ whole genome shotgun (WGS) entry which is preliminary data.</text>
</comment>